<dbReference type="Pfam" id="PF00141">
    <property type="entry name" value="peroxidase"/>
    <property type="match status" value="2"/>
</dbReference>
<dbReference type="Proteomes" id="UP000501690">
    <property type="component" value="Linkage Group LG1"/>
</dbReference>
<feature type="binding site" evidence="17">
    <location>
        <position position="77"/>
    </location>
    <ligand>
        <name>Ca(2+)</name>
        <dbReference type="ChEBI" id="CHEBI:29108"/>
        <label>1</label>
    </ligand>
</feature>
<keyword evidence="5" id="KW-0964">Secreted</keyword>
<evidence type="ECO:0000256" key="20">
    <source>
        <dbReference type="SAM" id="SignalP"/>
    </source>
</evidence>
<dbReference type="FunFam" id="1.10.520.10:FF:000001">
    <property type="entry name" value="Peroxidase"/>
    <property type="match status" value="1"/>
</dbReference>
<feature type="domain" description="Plant heme peroxidase family profile" evidence="21">
    <location>
        <begin position="321"/>
        <end position="616"/>
    </location>
</feature>
<feature type="chain" id="PRO_5020029102" description="peroxidase" evidence="20">
    <location>
        <begin position="25"/>
        <end position="616"/>
    </location>
</feature>
<keyword evidence="7" id="KW-0349">Heme</keyword>
<feature type="binding site" evidence="17">
    <location>
        <position position="68"/>
    </location>
    <ligand>
        <name>Ca(2+)</name>
        <dbReference type="ChEBI" id="CHEBI:29108"/>
        <label>1</label>
    </ligand>
</feature>
<dbReference type="InterPro" id="IPR033905">
    <property type="entry name" value="Secretory_peroxidase"/>
</dbReference>
<feature type="disulfide bond" evidence="19">
    <location>
        <begin position="36"/>
        <end position="112"/>
    </location>
</feature>
<feature type="active site" description="Proton acceptor" evidence="15">
    <location>
        <position position="67"/>
    </location>
</feature>
<keyword evidence="23" id="KW-1185">Reference proteome</keyword>
<dbReference type="PRINTS" id="PR00461">
    <property type="entry name" value="PLPEROXIDASE"/>
</dbReference>
<evidence type="ECO:0000259" key="21">
    <source>
        <dbReference type="PROSITE" id="PS50873"/>
    </source>
</evidence>
<dbReference type="GO" id="GO:0046872">
    <property type="term" value="F:metal ion binding"/>
    <property type="evidence" value="ECO:0007669"/>
    <property type="project" value="UniProtKB-KW"/>
</dbReference>
<organism evidence="22 23">
    <name type="scientific">Vigna unguiculata</name>
    <name type="common">Cowpea</name>
    <dbReference type="NCBI Taxonomy" id="3917"/>
    <lineage>
        <taxon>Eukaryota</taxon>
        <taxon>Viridiplantae</taxon>
        <taxon>Streptophyta</taxon>
        <taxon>Embryophyta</taxon>
        <taxon>Tracheophyta</taxon>
        <taxon>Spermatophyta</taxon>
        <taxon>Magnoliopsida</taxon>
        <taxon>eudicotyledons</taxon>
        <taxon>Gunneridae</taxon>
        <taxon>Pentapetalae</taxon>
        <taxon>rosids</taxon>
        <taxon>fabids</taxon>
        <taxon>Fabales</taxon>
        <taxon>Fabaceae</taxon>
        <taxon>Papilionoideae</taxon>
        <taxon>50 kb inversion clade</taxon>
        <taxon>NPAAA clade</taxon>
        <taxon>indigoferoid/millettioid clade</taxon>
        <taxon>Phaseoleae</taxon>
        <taxon>Vigna</taxon>
    </lineage>
</organism>
<dbReference type="PROSITE" id="PS50873">
    <property type="entry name" value="PEROXIDASE_4"/>
    <property type="match status" value="2"/>
</dbReference>
<evidence type="ECO:0000256" key="1">
    <source>
        <dbReference type="ARBA" id="ARBA00000189"/>
    </source>
</evidence>
<feature type="binding site" evidence="17">
    <location>
        <position position="240"/>
    </location>
    <ligand>
        <name>Ca(2+)</name>
        <dbReference type="ChEBI" id="CHEBI:29108"/>
        <label>2</label>
    </ligand>
</feature>
<evidence type="ECO:0000256" key="11">
    <source>
        <dbReference type="ARBA" id="ARBA00023002"/>
    </source>
</evidence>
<evidence type="ECO:0000256" key="9">
    <source>
        <dbReference type="ARBA" id="ARBA00022729"/>
    </source>
</evidence>
<dbReference type="PROSITE" id="PS00435">
    <property type="entry name" value="PEROXIDASE_1"/>
    <property type="match status" value="2"/>
</dbReference>
<evidence type="ECO:0000256" key="2">
    <source>
        <dbReference type="ARBA" id="ARBA00002322"/>
    </source>
</evidence>
<gene>
    <name evidence="22" type="ORF">DEO72_LG1g162</name>
</gene>
<keyword evidence="11" id="KW-0560">Oxidoreductase</keyword>
<keyword evidence="14" id="KW-0376">Hydrogen peroxide</keyword>
<proteinExistence type="inferred from homology"/>
<dbReference type="AlphaFoldDB" id="A0A4D6KJL0"/>
<keyword evidence="8 17" id="KW-0479">Metal-binding</keyword>
<feature type="binding site" evidence="17">
    <location>
        <position position="190"/>
    </location>
    <ligand>
        <name>Ca(2+)</name>
        <dbReference type="ChEBI" id="CHEBI:29108"/>
        <label>2</label>
    </ligand>
</feature>
<evidence type="ECO:0000256" key="6">
    <source>
        <dbReference type="ARBA" id="ARBA00022559"/>
    </source>
</evidence>
<feature type="signal peptide" evidence="20">
    <location>
        <begin position="1"/>
        <end position="24"/>
    </location>
</feature>
<evidence type="ECO:0000256" key="16">
    <source>
        <dbReference type="PIRSR" id="PIRSR600823-2"/>
    </source>
</evidence>
<evidence type="ECO:0000256" key="17">
    <source>
        <dbReference type="PIRSR" id="PIRSR600823-3"/>
    </source>
</evidence>
<feature type="disulfide bond" evidence="19">
    <location>
        <begin position="69"/>
        <end position="74"/>
    </location>
</feature>
<reference evidence="22 23" key="1">
    <citation type="submission" date="2019-04" db="EMBL/GenBank/DDBJ databases">
        <title>An improved genome assembly and genetic linkage map for asparagus bean, Vigna unguiculata ssp. sesquipedialis.</title>
        <authorList>
            <person name="Xia Q."/>
            <person name="Zhang R."/>
            <person name="Dong Y."/>
        </authorList>
    </citation>
    <scope>NUCLEOTIDE SEQUENCE [LARGE SCALE GENOMIC DNA]</scope>
    <source>
        <tissue evidence="22">Leaf</tissue>
    </source>
</reference>
<keyword evidence="10 17" id="KW-0106">Calcium</keyword>
<keyword evidence="9 20" id="KW-0732">Signal</keyword>
<evidence type="ECO:0000256" key="5">
    <source>
        <dbReference type="ARBA" id="ARBA00022525"/>
    </source>
</evidence>
<feature type="binding site" evidence="16">
    <location>
        <position position="159"/>
    </location>
    <ligand>
        <name>substrate</name>
    </ligand>
</feature>
<evidence type="ECO:0000256" key="15">
    <source>
        <dbReference type="PIRSR" id="PIRSR600823-1"/>
    </source>
</evidence>
<accession>A0A4D6KJL0</accession>
<dbReference type="SUPFAM" id="SSF48113">
    <property type="entry name" value="Heme-dependent peroxidases"/>
    <property type="match status" value="2"/>
</dbReference>
<dbReference type="InterPro" id="IPR019794">
    <property type="entry name" value="Peroxidases_AS"/>
</dbReference>
<dbReference type="InterPro" id="IPR000823">
    <property type="entry name" value="Peroxidase_pln"/>
</dbReference>
<feature type="binding site" evidence="17">
    <location>
        <position position="86"/>
    </location>
    <ligand>
        <name>Ca(2+)</name>
        <dbReference type="ChEBI" id="CHEBI:29108"/>
        <label>1</label>
    </ligand>
</feature>
<dbReference type="EMBL" id="CP039345">
    <property type="protein sequence ID" value="QCD76543.1"/>
    <property type="molecule type" value="Genomic_DNA"/>
</dbReference>
<evidence type="ECO:0000256" key="19">
    <source>
        <dbReference type="PIRSR" id="PIRSR600823-5"/>
    </source>
</evidence>
<comment type="function">
    <text evidence="2">Removal of H(2)O(2), oxidation of toxic reductants, biosynthesis and degradation of lignin, suberization, auxin catabolism, response to environmental stresses such as wounding, pathogen attack and oxidative stress. These functions might be dependent on each isozyme/isoform in each plant tissue.</text>
</comment>
<feature type="disulfide bond" evidence="19">
    <location>
        <begin position="196"/>
        <end position="227"/>
    </location>
</feature>
<comment type="cofactor">
    <cofactor evidence="17">
        <name>Ca(2+)</name>
        <dbReference type="ChEBI" id="CHEBI:29108"/>
    </cofactor>
    <text evidence="17">Binds 2 calcium ions per subunit.</text>
</comment>
<dbReference type="CDD" id="cd00693">
    <property type="entry name" value="secretory_peroxidase"/>
    <property type="match status" value="2"/>
</dbReference>
<evidence type="ECO:0000256" key="4">
    <source>
        <dbReference type="ARBA" id="ARBA00012313"/>
    </source>
</evidence>
<dbReference type="InterPro" id="IPR019793">
    <property type="entry name" value="Peroxidases_heam-ligand_BS"/>
</dbReference>
<dbReference type="EC" id="1.11.1.7" evidence="4"/>
<comment type="catalytic activity">
    <reaction evidence="1">
        <text>2 a phenolic donor + H2O2 = 2 a phenolic radical donor + 2 H2O</text>
        <dbReference type="Rhea" id="RHEA:56136"/>
        <dbReference type="ChEBI" id="CHEBI:15377"/>
        <dbReference type="ChEBI" id="CHEBI:16240"/>
        <dbReference type="ChEBI" id="CHEBI:139520"/>
        <dbReference type="ChEBI" id="CHEBI:139521"/>
        <dbReference type="EC" id="1.11.1.7"/>
    </reaction>
</comment>
<dbReference type="GO" id="GO:0042744">
    <property type="term" value="P:hydrogen peroxide catabolic process"/>
    <property type="evidence" value="ECO:0007669"/>
    <property type="project" value="UniProtKB-KW"/>
</dbReference>
<dbReference type="PRINTS" id="PR00458">
    <property type="entry name" value="PEROXIDASE"/>
</dbReference>
<dbReference type="InterPro" id="IPR010255">
    <property type="entry name" value="Haem_peroxidase_sf"/>
</dbReference>
<dbReference type="GO" id="GO:0020037">
    <property type="term" value="F:heme binding"/>
    <property type="evidence" value="ECO:0007669"/>
    <property type="project" value="InterPro"/>
</dbReference>
<dbReference type="FunFam" id="1.10.420.10:FF:000010">
    <property type="entry name" value="Peroxidase"/>
    <property type="match status" value="2"/>
</dbReference>
<feature type="binding site" evidence="17">
    <location>
        <position position="248"/>
    </location>
    <ligand>
        <name>Ca(2+)</name>
        <dbReference type="ChEBI" id="CHEBI:29108"/>
        <label>2</label>
    </ligand>
</feature>
<feature type="domain" description="Plant heme peroxidase family profile" evidence="21">
    <location>
        <begin position="26"/>
        <end position="325"/>
    </location>
</feature>
<evidence type="ECO:0000256" key="18">
    <source>
        <dbReference type="PIRSR" id="PIRSR600823-4"/>
    </source>
</evidence>
<dbReference type="Gene3D" id="1.10.420.10">
    <property type="entry name" value="Peroxidase, domain 2"/>
    <property type="match status" value="2"/>
</dbReference>
<dbReference type="FunFam" id="1.10.520.10:FF:000008">
    <property type="entry name" value="Peroxidase"/>
    <property type="match status" value="1"/>
</dbReference>
<dbReference type="GO" id="GO:0050832">
    <property type="term" value="P:defense response to fungus"/>
    <property type="evidence" value="ECO:0007669"/>
    <property type="project" value="UniProtKB-ARBA"/>
</dbReference>
<evidence type="ECO:0000313" key="23">
    <source>
        <dbReference type="Proteomes" id="UP000501690"/>
    </source>
</evidence>
<evidence type="ECO:0000256" key="13">
    <source>
        <dbReference type="ARBA" id="ARBA00023157"/>
    </source>
</evidence>
<evidence type="ECO:0000256" key="8">
    <source>
        <dbReference type="ARBA" id="ARBA00022723"/>
    </source>
</evidence>
<dbReference type="PROSITE" id="PS00436">
    <property type="entry name" value="PEROXIDASE_2"/>
    <property type="match status" value="2"/>
</dbReference>
<dbReference type="Gene3D" id="1.10.520.10">
    <property type="match status" value="2"/>
</dbReference>
<protein>
    <recommendedName>
        <fullName evidence="4">peroxidase</fullName>
        <ecNumber evidence="4">1.11.1.7</ecNumber>
    </recommendedName>
</protein>
<dbReference type="PANTHER" id="PTHR31235">
    <property type="entry name" value="PEROXIDASE 25-RELATED"/>
    <property type="match status" value="1"/>
</dbReference>
<keyword evidence="6 22" id="KW-0575">Peroxidase</keyword>
<comment type="similarity">
    <text evidence="3">Belongs to the peroxidase family. Ascorbate peroxidase subfamily.</text>
</comment>
<keyword evidence="13 19" id="KW-1015">Disulfide bond</keyword>
<dbReference type="InterPro" id="IPR002016">
    <property type="entry name" value="Haem_peroxidase"/>
</dbReference>
<evidence type="ECO:0000313" key="22">
    <source>
        <dbReference type="EMBL" id="QCD76543.1"/>
    </source>
</evidence>
<dbReference type="GO" id="GO:0006979">
    <property type="term" value="P:response to oxidative stress"/>
    <property type="evidence" value="ECO:0007669"/>
    <property type="project" value="InterPro"/>
</dbReference>
<sequence length="616" mass="66588">MEARSFYSLLFLFFALGFVNTVHGQGTRQGFYSSSCPRAESIVKSTVQSHVKSDPTLAAGLLRMHFHDCFVQGCDGSVLISGANTEKTAFANLGLRGFEVVDDAKTQLEAACPGVVSCADILALAARDSVVLSGGLSYQVPTGRRDGRISQASDVSNLPAPFDSVDVQKQKFTAKGLNTQDLVTLLGAHTIGTTACQFFSNRLYNFTANGPDSSIDPSFLPQLQSLCPQNGDGSNRVALDTGSQRVFDLSYYNNLRRGRGILQSDQALWNDDSTQKIVQGYLGLIRGLLGLKFNVEFGNSMVKMGNIELKTGTDGEIRKIWTRVGFYARTYPRAESIVRSTVQSHVRSDRTLAAGLLRMHFHDCFVQGCDGSVLIAGAGTERTAFANLGVRGYEVIDDAKTQLEAACPGVVSCADILALAARDSVFLSGGLSWQVPTGRRDGRISQASDVSNLPAPFDSVDVQKKKFTAKGLNTQDLVTLVGGHTIGTTACQFFSNRLYNFTANGVDSSINPLFLPQLRTLCPQNGGDSNRVALDTGSENRFDTSFFGNLRNGRGILQSDQALWNDPSTKSFVQGYLASKPSLFNVEFAKAMVKMSNIELKTGTNGEIRKICSAFN</sequence>
<evidence type="ECO:0000256" key="3">
    <source>
        <dbReference type="ARBA" id="ARBA00006873"/>
    </source>
</evidence>
<evidence type="ECO:0000256" key="14">
    <source>
        <dbReference type="ARBA" id="ARBA00023324"/>
    </source>
</evidence>
<feature type="binding site" evidence="17">
    <location>
        <position position="71"/>
    </location>
    <ligand>
        <name>Ca(2+)</name>
        <dbReference type="ChEBI" id="CHEBI:29108"/>
        <label>1</label>
    </ligand>
</feature>
<name>A0A4D6KJL0_VIGUN</name>
<feature type="binding site" evidence="17">
    <location>
        <position position="75"/>
    </location>
    <ligand>
        <name>Ca(2+)</name>
        <dbReference type="ChEBI" id="CHEBI:29108"/>
        <label>1</label>
    </ligand>
</feature>
<comment type="cofactor">
    <cofactor evidence="17">
        <name>heme b</name>
        <dbReference type="ChEBI" id="CHEBI:60344"/>
    </cofactor>
    <text evidence="17">Binds 1 heme b (iron(II)-protoporphyrin IX) group per subunit.</text>
</comment>
<feature type="binding site" description="axial binding residue" evidence="17">
    <location>
        <position position="189"/>
    </location>
    <ligand>
        <name>heme b</name>
        <dbReference type="ChEBI" id="CHEBI:60344"/>
    </ligand>
    <ligandPart>
        <name>Fe</name>
        <dbReference type="ChEBI" id="CHEBI:18248"/>
    </ligandPart>
</feature>
<evidence type="ECO:0000256" key="12">
    <source>
        <dbReference type="ARBA" id="ARBA00023004"/>
    </source>
</evidence>
<evidence type="ECO:0000256" key="10">
    <source>
        <dbReference type="ARBA" id="ARBA00022837"/>
    </source>
</evidence>
<feature type="binding site" evidence="17">
    <location>
        <position position="73"/>
    </location>
    <ligand>
        <name>Ca(2+)</name>
        <dbReference type="ChEBI" id="CHEBI:29108"/>
        <label>1</label>
    </ligand>
</feature>
<dbReference type="GO" id="GO:0140825">
    <property type="term" value="F:lactoperoxidase activity"/>
    <property type="evidence" value="ECO:0007669"/>
    <property type="project" value="UniProtKB-EC"/>
</dbReference>
<feature type="site" description="Transition state stabilizer" evidence="18">
    <location>
        <position position="63"/>
    </location>
</feature>
<evidence type="ECO:0000256" key="7">
    <source>
        <dbReference type="ARBA" id="ARBA00022617"/>
    </source>
</evidence>
<keyword evidence="12 17" id="KW-0408">Iron</keyword>